<dbReference type="EMBL" id="JBHRXN010000026">
    <property type="protein sequence ID" value="MFC3532378.1"/>
    <property type="molecule type" value="Genomic_DNA"/>
</dbReference>
<sequence length="111" mass="12358">MTAPRNLLADIPAALPQELFDTLLSGRRGFRVERIVSRGHASPPGYWYDQPQHEWVLLLAGQAELEYDAPAARQTLHPGDTVLIPAHRRHRVAATAADSDTVWLAIFHDAD</sequence>
<gene>
    <name evidence="2" type="ORF">ACFOLG_09280</name>
</gene>
<evidence type="ECO:0000259" key="1">
    <source>
        <dbReference type="Pfam" id="PF07883"/>
    </source>
</evidence>
<protein>
    <submittedName>
        <fullName evidence="2">Cupin domain-containing protein</fullName>
    </submittedName>
</protein>
<dbReference type="RefSeq" id="WP_386091080.1">
    <property type="nucleotide sequence ID" value="NZ_JBHRXN010000026.1"/>
</dbReference>
<accession>A0ABV7RFK7</accession>
<evidence type="ECO:0000313" key="2">
    <source>
        <dbReference type="EMBL" id="MFC3532378.1"/>
    </source>
</evidence>
<dbReference type="Gene3D" id="2.60.120.10">
    <property type="entry name" value="Jelly Rolls"/>
    <property type="match status" value="1"/>
</dbReference>
<dbReference type="SUPFAM" id="SSF51182">
    <property type="entry name" value="RmlC-like cupins"/>
    <property type="match status" value="1"/>
</dbReference>
<organism evidence="2 3">
    <name type="scientific">Vogesella facilis</name>
    <dbReference type="NCBI Taxonomy" id="1655232"/>
    <lineage>
        <taxon>Bacteria</taxon>
        <taxon>Pseudomonadati</taxon>
        <taxon>Pseudomonadota</taxon>
        <taxon>Betaproteobacteria</taxon>
        <taxon>Neisseriales</taxon>
        <taxon>Chromobacteriaceae</taxon>
        <taxon>Vogesella</taxon>
    </lineage>
</organism>
<dbReference type="Pfam" id="PF07883">
    <property type="entry name" value="Cupin_2"/>
    <property type="match status" value="1"/>
</dbReference>
<dbReference type="Proteomes" id="UP001595741">
    <property type="component" value="Unassembled WGS sequence"/>
</dbReference>
<dbReference type="InterPro" id="IPR014710">
    <property type="entry name" value="RmlC-like_jellyroll"/>
</dbReference>
<dbReference type="CDD" id="cd06981">
    <property type="entry name" value="cupin_reut_a1446"/>
    <property type="match status" value="1"/>
</dbReference>
<name>A0ABV7RFK7_9NEIS</name>
<keyword evidence="3" id="KW-1185">Reference proteome</keyword>
<evidence type="ECO:0000313" key="3">
    <source>
        <dbReference type="Proteomes" id="UP001595741"/>
    </source>
</evidence>
<dbReference type="InterPro" id="IPR013096">
    <property type="entry name" value="Cupin_2"/>
</dbReference>
<proteinExistence type="predicted"/>
<reference evidence="3" key="1">
    <citation type="journal article" date="2019" name="Int. J. Syst. Evol. Microbiol.">
        <title>The Global Catalogue of Microorganisms (GCM) 10K type strain sequencing project: providing services to taxonomists for standard genome sequencing and annotation.</title>
        <authorList>
            <consortium name="The Broad Institute Genomics Platform"/>
            <consortium name="The Broad Institute Genome Sequencing Center for Infectious Disease"/>
            <person name="Wu L."/>
            <person name="Ma J."/>
        </authorList>
    </citation>
    <scope>NUCLEOTIDE SEQUENCE [LARGE SCALE GENOMIC DNA]</scope>
    <source>
        <strain evidence="3">KCTC 42742</strain>
    </source>
</reference>
<feature type="domain" description="Cupin type-2" evidence="1">
    <location>
        <begin position="49"/>
        <end position="107"/>
    </location>
</feature>
<dbReference type="InterPro" id="IPR011051">
    <property type="entry name" value="RmlC_Cupin_sf"/>
</dbReference>
<comment type="caution">
    <text evidence="2">The sequence shown here is derived from an EMBL/GenBank/DDBJ whole genome shotgun (WGS) entry which is preliminary data.</text>
</comment>